<keyword evidence="7" id="KW-1185">Reference proteome</keyword>
<dbReference type="EMBL" id="QJJM01000001">
    <property type="protein sequence ID" value="PXW78977.1"/>
    <property type="molecule type" value="Genomic_DNA"/>
</dbReference>
<dbReference type="PRINTS" id="PR01840">
    <property type="entry name" value="TATCFAMILY"/>
</dbReference>
<comment type="caution">
    <text evidence="6">The sequence shown here is derived from an EMBL/GenBank/DDBJ whole genome shotgun (WGS) entry which is preliminary data.</text>
</comment>
<proteinExistence type="inferred from homology"/>
<comment type="similarity">
    <text evidence="5">Belongs to the TatC family.</text>
</comment>
<accession>A0A2V3VBC5</accession>
<dbReference type="RefSeq" id="WP_110296973.1">
    <property type="nucleotide sequence ID" value="NZ_QJJM01000001.1"/>
</dbReference>
<keyword evidence="2 5" id="KW-0812">Transmembrane</keyword>
<feature type="transmembrane region" description="Helical" evidence="5">
    <location>
        <begin position="81"/>
        <end position="102"/>
    </location>
</feature>
<organism evidence="6 7">
    <name type="scientific">Blastomonas natatoria</name>
    <dbReference type="NCBI Taxonomy" id="34015"/>
    <lineage>
        <taxon>Bacteria</taxon>
        <taxon>Pseudomonadati</taxon>
        <taxon>Pseudomonadota</taxon>
        <taxon>Alphaproteobacteria</taxon>
        <taxon>Sphingomonadales</taxon>
        <taxon>Sphingomonadaceae</taxon>
        <taxon>Blastomonas</taxon>
    </lineage>
</organism>
<sequence length="273" mass="30190">MSSTDEDIDASRAPLLDHLIELRQRLVRCVIALLISFGICFYFSEHIFSFLVVPLKDAFGDGGGRLVYTKLYEAFFVQVKVAIFAAFCLSFPIIMNQIWAFVAPGLYRQEKRALLPFLFATPVLFTSGAALAYYVVMPTAFHFFLQFQGESGGLSVEALPSTDAYLSLVMQFILAFGISFLLPVLLMLLNRAGIVSRAQLISVRRYMIVAAFIAAAILTPPDVVSQLMLAIPLILLYELSIVAIWFTDRKAVKDKPAEEAADAPAEAQSEPAE</sequence>
<keyword evidence="5" id="KW-0653">Protein transport</keyword>
<dbReference type="GO" id="GO:0065002">
    <property type="term" value="P:intracellular protein transmembrane transport"/>
    <property type="evidence" value="ECO:0007669"/>
    <property type="project" value="TreeGrafter"/>
</dbReference>
<dbReference type="PANTHER" id="PTHR30371:SF0">
    <property type="entry name" value="SEC-INDEPENDENT PROTEIN TRANSLOCASE PROTEIN TATC, CHLOROPLASTIC-RELATED"/>
    <property type="match status" value="1"/>
</dbReference>
<dbReference type="OrthoDB" id="9777044at2"/>
<comment type="function">
    <text evidence="5">Part of the twin-arginine translocation (Tat) system that transports large folded proteins containing a characteristic twin-arginine motif in their signal peptide across membranes. Together with TatB, TatC is part of a receptor directly interacting with Tat signal peptides.</text>
</comment>
<evidence type="ECO:0000313" key="6">
    <source>
        <dbReference type="EMBL" id="PXW78977.1"/>
    </source>
</evidence>
<dbReference type="GO" id="GO:0043953">
    <property type="term" value="P:protein transport by the Tat complex"/>
    <property type="evidence" value="ECO:0007669"/>
    <property type="project" value="UniProtKB-UniRule"/>
</dbReference>
<evidence type="ECO:0000256" key="5">
    <source>
        <dbReference type="HAMAP-Rule" id="MF_00902"/>
    </source>
</evidence>
<feature type="transmembrane region" description="Helical" evidence="5">
    <location>
        <begin position="114"/>
        <end position="136"/>
    </location>
</feature>
<dbReference type="PANTHER" id="PTHR30371">
    <property type="entry name" value="SEC-INDEPENDENT PROTEIN TRANSLOCASE PROTEIN TATC"/>
    <property type="match status" value="1"/>
</dbReference>
<feature type="transmembrane region" description="Helical" evidence="5">
    <location>
        <begin position="201"/>
        <end position="218"/>
    </location>
</feature>
<keyword evidence="3 5" id="KW-1133">Transmembrane helix</keyword>
<reference evidence="6 7" key="1">
    <citation type="submission" date="2018-05" db="EMBL/GenBank/DDBJ databases">
        <title>Genomic Encyclopedia of Type Strains, Phase IV (KMG-IV): sequencing the most valuable type-strain genomes for metagenomic binning, comparative biology and taxonomic classification.</title>
        <authorList>
            <person name="Goeker M."/>
        </authorList>
    </citation>
    <scope>NUCLEOTIDE SEQUENCE [LARGE SCALE GENOMIC DNA]</scope>
    <source>
        <strain evidence="6 7">DSM 3183</strain>
    </source>
</reference>
<evidence type="ECO:0000256" key="3">
    <source>
        <dbReference type="ARBA" id="ARBA00022989"/>
    </source>
</evidence>
<feature type="transmembrane region" description="Helical" evidence="5">
    <location>
        <begin position="164"/>
        <end position="189"/>
    </location>
</feature>
<evidence type="ECO:0000256" key="4">
    <source>
        <dbReference type="ARBA" id="ARBA00023136"/>
    </source>
</evidence>
<keyword evidence="5" id="KW-1003">Cell membrane</keyword>
<comment type="subcellular location">
    <subcellularLocation>
        <location evidence="5">Cell membrane</location>
        <topology evidence="5">Multi-pass membrane protein</topology>
    </subcellularLocation>
    <subcellularLocation>
        <location evidence="1">Membrane</location>
        <topology evidence="1">Multi-pass membrane protein</topology>
    </subcellularLocation>
</comment>
<protein>
    <recommendedName>
        <fullName evidence="5">Sec-independent protein translocase protein TatC</fullName>
    </recommendedName>
</protein>
<evidence type="ECO:0000313" key="7">
    <source>
        <dbReference type="Proteomes" id="UP000248014"/>
    </source>
</evidence>
<dbReference type="HAMAP" id="MF_00902">
    <property type="entry name" value="TatC"/>
    <property type="match status" value="1"/>
</dbReference>
<keyword evidence="5" id="KW-0813">Transport</keyword>
<dbReference type="InterPro" id="IPR002033">
    <property type="entry name" value="TatC"/>
</dbReference>
<keyword evidence="5" id="KW-0811">Translocation</keyword>
<dbReference type="Proteomes" id="UP000248014">
    <property type="component" value="Unassembled WGS sequence"/>
</dbReference>
<dbReference type="Pfam" id="PF00902">
    <property type="entry name" value="TatC"/>
    <property type="match status" value="1"/>
</dbReference>
<dbReference type="AlphaFoldDB" id="A0A2V3VBC5"/>
<evidence type="ECO:0000256" key="1">
    <source>
        <dbReference type="ARBA" id="ARBA00004141"/>
    </source>
</evidence>
<feature type="transmembrane region" description="Helical" evidence="5">
    <location>
        <begin position="224"/>
        <end position="246"/>
    </location>
</feature>
<dbReference type="NCBIfam" id="TIGR00945">
    <property type="entry name" value="tatC"/>
    <property type="match status" value="1"/>
</dbReference>
<comment type="subunit">
    <text evidence="5">The Tat system comprises two distinct complexes: a TatABC complex, containing multiple copies of TatA, TatB and TatC subunits, and a separate TatA complex, containing only TatA subunits. Substrates initially bind to the TatABC complex, which probably triggers association of the separate TatA complex to form the active translocon.</text>
</comment>
<evidence type="ECO:0000256" key="2">
    <source>
        <dbReference type="ARBA" id="ARBA00022692"/>
    </source>
</evidence>
<dbReference type="GO" id="GO:0009977">
    <property type="term" value="F:proton motive force dependent protein transmembrane transporter activity"/>
    <property type="evidence" value="ECO:0007669"/>
    <property type="project" value="TreeGrafter"/>
</dbReference>
<name>A0A2V3VBC5_9SPHN</name>
<gene>
    <name evidence="5" type="primary">tatC</name>
    <name evidence="6" type="ORF">C7451_10139</name>
</gene>
<feature type="transmembrane region" description="Helical" evidence="5">
    <location>
        <begin position="26"/>
        <end position="44"/>
    </location>
</feature>
<keyword evidence="4 5" id="KW-0472">Membrane</keyword>
<dbReference type="GO" id="GO:0033281">
    <property type="term" value="C:TAT protein transport complex"/>
    <property type="evidence" value="ECO:0007669"/>
    <property type="project" value="UniProtKB-UniRule"/>
</dbReference>